<dbReference type="GO" id="GO:0005524">
    <property type="term" value="F:ATP binding"/>
    <property type="evidence" value="ECO:0007669"/>
    <property type="project" value="UniProtKB-KW"/>
</dbReference>
<dbReference type="AlphaFoldDB" id="X1DG87"/>
<gene>
    <name evidence="5" type="ORF">S01H4_42124</name>
</gene>
<evidence type="ECO:0000256" key="2">
    <source>
        <dbReference type="ARBA" id="ARBA00022741"/>
    </source>
</evidence>
<evidence type="ECO:0000256" key="3">
    <source>
        <dbReference type="ARBA" id="ARBA00022840"/>
    </source>
</evidence>
<protein>
    <recommendedName>
        <fullName evidence="4">Oligopeptide/dipeptide ABC transporter C-terminal domain-containing protein</fullName>
    </recommendedName>
</protein>
<dbReference type="Gene3D" id="3.40.50.300">
    <property type="entry name" value="P-loop containing nucleotide triphosphate hydrolases"/>
    <property type="match status" value="1"/>
</dbReference>
<dbReference type="InterPro" id="IPR013563">
    <property type="entry name" value="Oligopep_ABC_C"/>
</dbReference>
<evidence type="ECO:0000313" key="5">
    <source>
        <dbReference type="EMBL" id="GAH04034.1"/>
    </source>
</evidence>
<accession>X1DG87</accession>
<feature type="domain" description="Oligopeptide/dipeptide ABC transporter C-terminal" evidence="4">
    <location>
        <begin position="63"/>
        <end position="127"/>
    </location>
</feature>
<sequence length="151" mass="16992">KPDLLIADEPTTALDVIVQAEVLDLLKDLKRKMNLSLILITHDMGVVAQMVDRVAIMYAGRIMEVSDVRNIFKNPKNPYTMGLIESLPKIEGDQDKLISIMGDVPDLINPPSGCRFHPRCPYAKPICKKVEPVIKKYNEGHEVACHRMDDL</sequence>
<dbReference type="GO" id="GO:0015833">
    <property type="term" value="P:peptide transport"/>
    <property type="evidence" value="ECO:0007669"/>
    <property type="project" value="InterPro"/>
</dbReference>
<feature type="non-terminal residue" evidence="5">
    <location>
        <position position="1"/>
    </location>
</feature>
<organism evidence="5">
    <name type="scientific">marine sediment metagenome</name>
    <dbReference type="NCBI Taxonomy" id="412755"/>
    <lineage>
        <taxon>unclassified sequences</taxon>
        <taxon>metagenomes</taxon>
        <taxon>ecological metagenomes</taxon>
    </lineage>
</organism>
<dbReference type="PANTHER" id="PTHR43067">
    <property type="entry name" value="OLIGOPEPTIDE/DIPEPTIDE ABC TRANSPORTER, ATPASE SUBUNIT"/>
    <property type="match status" value="1"/>
</dbReference>
<dbReference type="Pfam" id="PF08352">
    <property type="entry name" value="oligo_HPY"/>
    <property type="match status" value="1"/>
</dbReference>
<dbReference type="EMBL" id="BART01023102">
    <property type="protein sequence ID" value="GAH04034.1"/>
    <property type="molecule type" value="Genomic_DNA"/>
</dbReference>
<dbReference type="PANTHER" id="PTHR43067:SF3">
    <property type="entry name" value="MALTOSE ABC TRANSPORTER, ATP-BINDING PROTEIN"/>
    <property type="match status" value="1"/>
</dbReference>
<evidence type="ECO:0000259" key="4">
    <source>
        <dbReference type="Pfam" id="PF08352"/>
    </source>
</evidence>
<dbReference type="NCBIfam" id="TIGR01727">
    <property type="entry name" value="oligo_HPY"/>
    <property type="match status" value="1"/>
</dbReference>
<keyword evidence="1" id="KW-0813">Transport</keyword>
<reference evidence="5" key="1">
    <citation type="journal article" date="2014" name="Front. Microbiol.">
        <title>High frequency of phylogenetically diverse reductive dehalogenase-homologous genes in deep subseafloor sedimentary metagenomes.</title>
        <authorList>
            <person name="Kawai M."/>
            <person name="Futagami T."/>
            <person name="Toyoda A."/>
            <person name="Takaki Y."/>
            <person name="Nishi S."/>
            <person name="Hori S."/>
            <person name="Arai W."/>
            <person name="Tsubouchi T."/>
            <person name="Morono Y."/>
            <person name="Uchiyama I."/>
            <person name="Ito T."/>
            <person name="Fujiyama A."/>
            <person name="Inagaki F."/>
            <person name="Takami H."/>
        </authorList>
    </citation>
    <scope>NUCLEOTIDE SEQUENCE</scope>
    <source>
        <strain evidence="5">Expedition CK06-06</strain>
    </source>
</reference>
<keyword evidence="2" id="KW-0547">Nucleotide-binding</keyword>
<comment type="caution">
    <text evidence="5">The sequence shown here is derived from an EMBL/GenBank/DDBJ whole genome shotgun (WGS) entry which is preliminary data.</text>
</comment>
<proteinExistence type="predicted"/>
<keyword evidence="3" id="KW-0067">ATP-binding</keyword>
<name>X1DG87_9ZZZZ</name>
<dbReference type="InterPro" id="IPR027417">
    <property type="entry name" value="P-loop_NTPase"/>
</dbReference>
<dbReference type="SUPFAM" id="SSF52540">
    <property type="entry name" value="P-loop containing nucleoside triphosphate hydrolases"/>
    <property type="match status" value="1"/>
</dbReference>
<evidence type="ECO:0000256" key="1">
    <source>
        <dbReference type="ARBA" id="ARBA00022448"/>
    </source>
</evidence>